<evidence type="ECO:0000256" key="4">
    <source>
        <dbReference type="ARBA" id="ARBA00022833"/>
    </source>
</evidence>
<dbReference type="GO" id="GO:0043186">
    <property type="term" value="C:P granule"/>
    <property type="evidence" value="ECO:0007669"/>
    <property type="project" value="UniProtKB-ARBA"/>
</dbReference>
<keyword evidence="1 5" id="KW-0479">Metal-binding</keyword>
<evidence type="ECO:0000313" key="8">
    <source>
        <dbReference type="WBParaSite" id="ACRNAN_scaffold10946.g33051.t1"/>
    </source>
</evidence>
<dbReference type="PANTHER" id="PTHR12547:SF185">
    <property type="entry name" value="C3H1-TYPE DOMAIN-CONTAINING PROTEIN"/>
    <property type="match status" value="1"/>
</dbReference>
<dbReference type="FunFam" id="4.10.1000.10:FF:000001">
    <property type="entry name" value="zinc finger CCCH domain-containing protein 15-like"/>
    <property type="match status" value="1"/>
</dbReference>
<evidence type="ECO:0000256" key="5">
    <source>
        <dbReference type="PROSITE-ProRule" id="PRU00723"/>
    </source>
</evidence>
<keyword evidence="3 5" id="KW-0863">Zinc-finger</keyword>
<dbReference type="InterPro" id="IPR045877">
    <property type="entry name" value="ZFP36-like"/>
</dbReference>
<dbReference type="GO" id="GO:0005829">
    <property type="term" value="C:cytosol"/>
    <property type="evidence" value="ECO:0007669"/>
    <property type="project" value="TreeGrafter"/>
</dbReference>
<evidence type="ECO:0000256" key="2">
    <source>
        <dbReference type="ARBA" id="ARBA00022737"/>
    </source>
</evidence>
<dbReference type="GO" id="GO:0003730">
    <property type="term" value="F:mRNA 3'-UTR binding"/>
    <property type="evidence" value="ECO:0007669"/>
    <property type="project" value="TreeGrafter"/>
</dbReference>
<keyword evidence="7" id="KW-1185">Reference proteome</keyword>
<dbReference type="AlphaFoldDB" id="A0A914CJ66"/>
<dbReference type="GO" id="GO:0008270">
    <property type="term" value="F:zinc ion binding"/>
    <property type="evidence" value="ECO:0007669"/>
    <property type="project" value="UniProtKB-KW"/>
</dbReference>
<dbReference type="SUPFAM" id="SSF90229">
    <property type="entry name" value="CCCH zinc finger"/>
    <property type="match status" value="1"/>
</dbReference>
<dbReference type="Gene3D" id="4.10.1000.10">
    <property type="entry name" value="Zinc finger, CCCH-type"/>
    <property type="match status" value="1"/>
</dbReference>
<keyword evidence="4 5" id="KW-0862">Zinc</keyword>
<dbReference type="PROSITE" id="PS50103">
    <property type="entry name" value="ZF_C3H1"/>
    <property type="match status" value="1"/>
</dbReference>
<keyword evidence="2" id="KW-0677">Repeat</keyword>
<dbReference type="WBParaSite" id="ACRNAN_scaffold10946.g33051.t1">
    <property type="protein sequence ID" value="ACRNAN_scaffold10946.g33051.t1"/>
    <property type="gene ID" value="ACRNAN_scaffold10946.g33051"/>
</dbReference>
<feature type="domain" description="C3H1-type" evidence="6">
    <location>
        <begin position="117"/>
        <end position="145"/>
    </location>
</feature>
<evidence type="ECO:0000259" key="6">
    <source>
        <dbReference type="PROSITE" id="PS50103"/>
    </source>
</evidence>
<dbReference type="InterPro" id="IPR036855">
    <property type="entry name" value="Znf_CCCH_sf"/>
</dbReference>
<evidence type="ECO:0000256" key="3">
    <source>
        <dbReference type="ARBA" id="ARBA00022771"/>
    </source>
</evidence>
<protein>
    <submittedName>
        <fullName evidence="8">C3H1-type domain-containing protein</fullName>
    </submittedName>
</protein>
<sequence length="356" mass="39930">MATPFNMQISNSFNQNFGGEYNSFMANGHDDYSSYGMPSNGSTTNSHGANYLPYNTGGYNSSDTFAEPNNLFPVNSASDLEHLITATQKLYITLVKSAQEARDILKQKSNHWKNPALYKTTICDHWRAKKRCKYGPKCWYAHGTQELRYVPRLDQIPSLEALRMSNDSASSFDMHNMPIDVFQKGSPELFDHGRNSNEWSHGAPQHPPISYGSSTFRRQQQTLASHYPFDDPIGNQTSGIFSMGSTGTESLVSSPDMMPSPRIHTPTQQLFSQLTSHVDQGITDVSAIEKALEKPKQQTLGMYLEPNKMTTKEWTDSGIQAEKQSNAISIAKTSDDSLFSKSFRPFGENYPLKSWM</sequence>
<dbReference type="InterPro" id="IPR000571">
    <property type="entry name" value="Znf_CCCH"/>
</dbReference>
<dbReference type="Pfam" id="PF00642">
    <property type="entry name" value="zf-CCCH"/>
    <property type="match status" value="1"/>
</dbReference>
<accession>A0A914CJ66</accession>
<dbReference type="SMART" id="SM00356">
    <property type="entry name" value="ZnF_C3H1"/>
    <property type="match status" value="1"/>
</dbReference>
<feature type="zinc finger region" description="C3H1-type" evidence="5">
    <location>
        <begin position="117"/>
        <end position="145"/>
    </location>
</feature>
<evidence type="ECO:0000313" key="7">
    <source>
        <dbReference type="Proteomes" id="UP000887540"/>
    </source>
</evidence>
<dbReference type="PANTHER" id="PTHR12547">
    <property type="entry name" value="CCCH ZINC FINGER/TIS11-RELATED"/>
    <property type="match status" value="1"/>
</dbReference>
<proteinExistence type="predicted"/>
<organism evidence="7 8">
    <name type="scientific">Acrobeloides nanus</name>
    <dbReference type="NCBI Taxonomy" id="290746"/>
    <lineage>
        <taxon>Eukaryota</taxon>
        <taxon>Metazoa</taxon>
        <taxon>Ecdysozoa</taxon>
        <taxon>Nematoda</taxon>
        <taxon>Chromadorea</taxon>
        <taxon>Rhabditida</taxon>
        <taxon>Tylenchina</taxon>
        <taxon>Cephalobomorpha</taxon>
        <taxon>Cephaloboidea</taxon>
        <taxon>Cephalobidae</taxon>
        <taxon>Acrobeloides</taxon>
    </lineage>
</organism>
<reference evidence="8" key="1">
    <citation type="submission" date="2022-11" db="UniProtKB">
        <authorList>
            <consortium name="WormBaseParasite"/>
        </authorList>
    </citation>
    <scope>IDENTIFICATION</scope>
</reference>
<name>A0A914CJ66_9BILA</name>
<evidence type="ECO:0000256" key="1">
    <source>
        <dbReference type="ARBA" id="ARBA00022723"/>
    </source>
</evidence>
<dbReference type="Proteomes" id="UP000887540">
    <property type="component" value="Unplaced"/>
</dbReference>